<organism evidence="2 3">
    <name type="scientific">Pontibacter actiniarum</name>
    <dbReference type="NCBI Taxonomy" id="323450"/>
    <lineage>
        <taxon>Bacteria</taxon>
        <taxon>Pseudomonadati</taxon>
        <taxon>Bacteroidota</taxon>
        <taxon>Cytophagia</taxon>
        <taxon>Cytophagales</taxon>
        <taxon>Hymenobacteraceae</taxon>
        <taxon>Pontibacter</taxon>
    </lineage>
</organism>
<reference evidence="3" key="1">
    <citation type="submission" date="2017-05" db="EMBL/GenBank/DDBJ databases">
        <authorList>
            <person name="Ray J."/>
            <person name="Price M."/>
            <person name="Deutschbauer A."/>
        </authorList>
    </citation>
    <scope>NUCLEOTIDE SEQUENCE [LARGE SCALE GENOMIC DNA]</scope>
    <source>
        <strain evidence="3">DSM 19842</strain>
    </source>
</reference>
<sequence length="221" mass="23807">MAGLQADINNEFLKSFIPETVYLLEEDMVLPSSASPAEGEPDQGAAAGETAATSPATVAAPAPVPPAPEAAPERKVAPALPKIPKMEAAPVQQKYKVIGQNRKGVVVLVTLPDANFVQLPQLTFLNKILGAIGLKPDDVAYVNNVSGELAQFEDLQQELQVNYIISFASRVETDLPHEKFTLYNPVTVGTVPVVFSQALSMLENNVEHKKHLWGALQKVFL</sequence>
<dbReference type="RefSeq" id="WP_025605510.1">
    <property type="nucleotide sequence ID" value="NZ_CP021235.1"/>
</dbReference>
<dbReference type="Proteomes" id="UP000266292">
    <property type="component" value="Chromosome"/>
</dbReference>
<feature type="region of interest" description="Disordered" evidence="1">
    <location>
        <begin position="32"/>
        <end position="79"/>
    </location>
</feature>
<evidence type="ECO:0000313" key="2">
    <source>
        <dbReference type="EMBL" id="ARS35052.1"/>
    </source>
</evidence>
<dbReference type="EMBL" id="CP021235">
    <property type="protein sequence ID" value="ARS35052.1"/>
    <property type="molecule type" value="Genomic_DNA"/>
</dbReference>
<name>A0A1X9YQB8_9BACT</name>
<proteinExistence type="predicted"/>
<dbReference type="STRING" id="709015.GCA_000472485_01226"/>
<evidence type="ECO:0000256" key="1">
    <source>
        <dbReference type="SAM" id="MobiDB-lite"/>
    </source>
</evidence>
<keyword evidence="3" id="KW-1185">Reference proteome</keyword>
<gene>
    <name evidence="2" type="ORF">CA264_06120</name>
</gene>
<dbReference type="OrthoDB" id="850998at2"/>
<accession>A0A1X9YQB8</accession>
<feature type="compositionally biased region" description="Low complexity" evidence="1">
    <location>
        <begin position="45"/>
        <end position="61"/>
    </location>
</feature>
<dbReference type="AlphaFoldDB" id="A0A1X9YQB8"/>
<protein>
    <submittedName>
        <fullName evidence="2">Uncharacterized protein</fullName>
    </submittedName>
</protein>
<evidence type="ECO:0000313" key="3">
    <source>
        <dbReference type="Proteomes" id="UP000266292"/>
    </source>
</evidence>
<dbReference type="KEGG" id="pact:CA264_06120"/>